<feature type="signal peptide" evidence="2">
    <location>
        <begin position="1"/>
        <end position="22"/>
    </location>
</feature>
<accession>A6G641</accession>
<dbReference type="PROSITE" id="PS51257">
    <property type="entry name" value="PROKAR_LIPOPROTEIN"/>
    <property type="match status" value="1"/>
</dbReference>
<protein>
    <recommendedName>
        <fullName evidence="5">Lipoprotein</fullName>
    </recommendedName>
</protein>
<evidence type="ECO:0000256" key="2">
    <source>
        <dbReference type="SAM" id="SignalP"/>
    </source>
</evidence>
<dbReference type="Gene3D" id="2.120.10.30">
    <property type="entry name" value="TolB, C-terminal domain"/>
    <property type="match status" value="1"/>
</dbReference>
<reference evidence="3 4" key="1">
    <citation type="submission" date="2007-06" db="EMBL/GenBank/DDBJ databases">
        <authorList>
            <person name="Shimkets L."/>
            <person name="Ferriera S."/>
            <person name="Johnson J."/>
            <person name="Kravitz S."/>
            <person name="Beeson K."/>
            <person name="Sutton G."/>
            <person name="Rogers Y.-H."/>
            <person name="Friedman R."/>
            <person name="Frazier M."/>
            <person name="Venter J.C."/>
        </authorList>
    </citation>
    <scope>NUCLEOTIDE SEQUENCE [LARGE SCALE GENOMIC DNA]</scope>
    <source>
        <strain evidence="3 4">SIR-1</strain>
    </source>
</reference>
<feature type="chain" id="PRO_5002697553" description="Lipoprotein" evidence="2">
    <location>
        <begin position="23"/>
        <end position="358"/>
    </location>
</feature>
<gene>
    <name evidence="3" type="ORF">PPSIR1_29368</name>
</gene>
<dbReference type="STRING" id="391625.PPSIR1_29368"/>
<dbReference type="InterPro" id="IPR011042">
    <property type="entry name" value="6-blade_b-propeller_TolB-like"/>
</dbReference>
<evidence type="ECO:0000313" key="4">
    <source>
        <dbReference type="Proteomes" id="UP000005801"/>
    </source>
</evidence>
<dbReference type="EMBL" id="ABCS01000028">
    <property type="protein sequence ID" value="EDM78643.1"/>
    <property type="molecule type" value="Genomic_DNA"/>
</dbReference>
<feature type="region of interest" description="Disordered" evidence="1">
    <location>
        <begin position="23"/>
        <end position="51"/>
    </location>
</feature>
<comment type="caution">
    <text evidence="3">The sequence shown here is derived from an EMBL/GenBank/DDBJ whole genome shotgun (WGS) entry which is preliminary data.</text>
</comment>
<name>A6G641_9BACT</name>
<evidence type="ECO:0000313" key="3">
    <source>
        <dbReference type="EMBL" id="EDM78643.1"/>
    </source>
</evidence>
<proteinExistence type="predicted"/>
<dbReference type="OrthoDB" id="4269629at2"/>
<feature type="compositionally biased region" description="Acidic residues" evidence="1">
    <location>
        <begin position="25"/>
        <end position="40"/>
    </location>
</feature>
<organism evidence="3 4">
    <name type="scientific">Plesiocystis pacifica SIR-1</name>
    <dbReference type="NCBI Taxonomy" id="391625"/>
    <lineage>
        <taxon>Bacteria</taxon>
        <taxon>Pseudomonadati</taxon>
        <taxon>Myxococcota</taxon>
        <taxon>Polyangia</taxon>
        <taxon>Nannocystales</taxon>
        <taxon>Nannocystaceae</taxon>
        <taxon>Plesiocystis</taxon>
    </lineage>
</organism>
<sequence>MRARLAPLVPALALTFAALGCAPEPIDDEGADTDGTDEGADTGPEPSSETPIYYSVGEALWRIEADGATALGLTIDPPAGWGSNGTGTHTPTVSADGSRLAYLRGEDLWIASVDTDSLEVDETLLIDLPDGARMAFSEWSPVGHDLIVFIVDLSDGGPGEPPPPPELPEGLIYGANVVDGDALTVTAAAHILGYHEWLADGSAVVHNRFGEGLVAYPLVEGPSELLLANESFGFSQLDIVGSRMVWTQLIGDEAAQIYLIDLELDGATSVAMSPLGDFAQIQWPRLAPSTDRVVARIDEHTHLCEGEAGEQELPALSRRPHWLSDEQLVDVTEAGLVRVDIDGDLTVLDAAATGLVRL</sequence>
<dbReference type="SUPFAM" id="SSF69304">
    <property type="entry name" value="Tricorn protease N-terminal domain"/>
    <property type="match status" value="1"/>
</dbReference>
<dbReference type="RefSeq" id="WP_006972190.1">
    <property type="nucleotide sequence ID" value="NZ_ABCS01000028.1"/>
</dbReference>
<keyword evidence="2" id="KW-0732">Signal</keyword>
<dbReference type="Proteomes" id="UP000005801">
    <property type="component" value="Unassembled WGS sequence"/>
</dbReference>
<keyword evidence="4" id="KW-1185">Reference proteome</keyword>
<evidence type="ECO:0008006" key="5">
    <source>
        <dbReference type="Google" id="ProtNLM"/>
    </source>
</evidence>
<dbReference type="AlphaFoldDB" id="A6G641"/>
<evidence type="ECO:0000256" key="1">
    <source>
        <dbReference type="SAM" id="MobiDB-lite"/>
    </source>
</evidence>